<dbReference type="NCBIfam" id="NF041577">
    <property type="entry name" value="nside_bi_sphtase"/>
    <property type="match status" value="1"/>
</dbReference>
<feature type="domain" description="Polymerase/histidinol phosphatase N-terminal" evidence="1">
    <location>
        <begin position="15"/>
        <end position="80"/>
    </location>
</feature>
<protein>
    <recommendedName>
        <fullName evidence="1">Polymerase/histidinol phosphatase N-terminal domain-containing protein</fullName>
    </recommendedName>
</protein>
<dbReference type="InterPro" id="IPR052018">
    <property type="entry name" value="PHP_domain"/>
</dbReference>
<gene>
    <name evidence="2" type="ORF">SAMN05216339_10846</name>
</gene>
<dbReference type="Proteomes" id="UP000183926">
    <property type="component" value="Unassembled WGS sequence"/>
</dbReference>
<dbReference type="InterPro" id="IPR016195">
    <property type="entry name" value="Pol/histidinol_Pase-like"/>
</dbReference>
<reference evidence="2 3" key="1">
    <citation type="submission" date="2016-10" db="EMBL/GenBank/DDBJ databases">
        <authorList>
            <person name="de Groot N.N."/>
        </authorList>
    </citation>
    <scope>NUCLEOTIDE SEQUENCE [LARGE SCALE GENOMIC DNA]</scope>
    <source>
        <strain evidence="2 3">Nm24</strain>
    </source>
</reference>
<dbReference type="SUPFAM" id="SSF89550">
    <property type="entry name" value="PHP domain-like"/>
    <property type="match status" value="1"/>
</dbReference>
<proteinExistence type="predicted"/>
<dbReference type="GO" id="GO:0035312">
    <property type="term" value="F:5'-3' DNA exonuclease activity"/>
    <property type="evidence" value="ECO:0007669"/>
    <property type="project" value="TreeGrafter"/>
</dbReference>
<dbReference type="Pfam" id="PF02811">
    <property type="entry name" value="PHP"/>
    <property type="match status" value="1"/>
</dbReference>
<dbReference type="SMART" id="SM00481">
    <property type="entry name" value="POLIIIAc"/>
    <property type="match status" value="1"/>
</dbReference>
<evidence type="ECO:0000259" key="1">
    <source>
        <dbReference type="SMART" id="SM00481"/>
    </source>
</evidence>
<dbReference type="Gene3D" id="3.20.20.140">
    <property type="entry name" value="Metal-dependent hydrolases"/>
    <property type="match status" value="1"/>
</dbReference>
<dbReference type="EMBL" id="FPBL01000008">
    <property type="protein sequence ID" value="SFU71069.1"/>
    <property type="molecule type" value="Genomic_DNA"/>
</dbReference>
<dbReference type="CDD" id="cd07438">
    <property type="entry name" value="PHP_HisPPase_AMP"/>
    <property type="match status" value="1"/>
</dbReference>
<dbReference type="AlphaFoldDB" id="A0A1I7IDQ2"/>
<dbReference type="RefSeq" id="WP_083414735.1">
    <property type="nucleotide sequence ID" value="NZ_FPBL01000008.1"/>
</dbReference>
<organism evidence="2 3">
    <name type="scientific">Nitrosomonas eutropha</name>
    <dbReference type="NCBI Taxonomy" id="916"/>
    <lineage>
        <taxon>Bacteria</taxon>
        <taxon>Pseudomonadati</taxon>
        <taxon>Pseudomonadota</taxon>
        <taxon>Betaproteobacteria</taxon>
        <taxon>Nitrosomonadales</taxon>
        <taxon>Nitrosomonadaceae</taxon>
        <taxon>Nitrosomonas</taxon>
    </lineage>
</organism>
<dbReference type="GO" id="GO:0004534">
    <property type="term" value="F:5'-3' RNA exonuclease activity"/>
    <property type="evidence" value="ECO:0007669"/>
    <property type="project" value="TreeGrafter"/>
</dbReference>
<dbReference type="PANTHER" id="PTHR42924:SF3">
    <property type="entry name" value="POLYMERASE_HISTIDINOL PHOSPHATASE N-TERMINAL DOMAIN-CONTAINING PROTEIN"/>
    <property type="match status" value="1"/>
</dbReference>
<dbReference type="InterPro" id="IPR003141">
    <property type="entry name" value="Pol/His_phosphatase_N"/>
</dbReference>
<evidence type="ECO:0000313" key="3">
    <source>
        <dbReference type="Proteomes" id="UP000183926"/>
    </source>
</evidence>
<dbReference type="PANTHER" id="PTHR42924">
    <property type="entry name" value="EXONUCLEASE"/>
    <property type="match status" value="1"/>
</dbReference>
<accession>A0A1I7IDQ2</accession>
<name>A0A1I7IDQ2_9PROT</name>
<dbReference type="OrthoDB" id="9804333at2"/>
<evidence type="ECO:0000313" key="2">
    <source>
        <dbReference type="EMBL" id="SFU71069.1"/>
    </source>
</evidence>
<dbReference type="InterPro" id="IPR004013">
    <property type="entry name" value="PHP_dom"/>
</dbReference>
<sequence>MMRNLVITHSSMLNIDLHSHSTISDGMLSPSRLLAHAASRGVNILALTDHDDIAGLSEARHRALQENITLINGVEISVTWRSRTLHIIGLRINPEHPPLADGLEEIRDGRMDRAQAIAAQLDKYGIHGSLEGARAQAGESRLIGRTHFARFLASQGYAKDVKSVFKKFLVKGKPGHVSHVWTSLSEAIDWIRGSGGQAVIAHPARYKLGNNLLEQLLSEFCELGGAGIEVVSSSHTSEQTRQFAQLASRMNLYASCGSDYHGPGESYFDLGRLPALPPECTPIWSEWKISDIQKKSIQ</sequence>
<dbReference type="InterPro" id="IPR049742">
    <property type="entry name" value="35NBP"/>
</dbReference>
<dbReference type="Gene3D" id="1.10.150.650">
    <property type="match status" value="1"/>
</dbReference>